<dbReference type="PROSITE" id="PS50943">
    <property type="entry name" value="HTH_CROC1"/>
    <property type="match status" value="1"/>
</dbReference>
<gene>
    <name evidence="2" type="ORF">DCMF_19950</name>
</gene>
<sequence length="124" mass="14003">MKSEDMSLGEFLVSKREEKDVTLRELARLIGVSAPFLSDVEKGRRAPLTADRLEAAASALHLSPEEKTLMYDLAGKQRGAIAPDLPEYIIERDYVSAALRTARDLGAGEEEWKQFVEELKKRRR</sequence>
<dbReference type="Gene3D" id="1.10.260.40">
    <property type="entry name" value="lambda repressor-like DNA-binding domains"/>
    <property type="match status" value="1"/>
</dbReference>
<proteinExistence type="predicted"/>
<feature type="domain" description="HTH cro/C1-type" evidence="1">
    <location>
        <begin position="12"/>
        <end position="67"/>
    </location>
</feature>
<evidence type="ECO:0000313" key="3">
    <source>
        <dbReference type="Proteomes" id="UP000323521"/>
    </source>
</evidence>
<accession>A0A3G1L290</accession>
<dbReference type="SMART" id="SM00530">
    <property type="entry name" value="HTH_XRE"/>
    <property type="match status" value="1"/>
</dbReference>
<evidence type="ECO:0000313" key="2">
    <source>
        <dbReference type="EMBL" id="ATW28758.1"/>
    </source>
</evidence>
<dbReference type="SUPFAM" id="SSF47413">
    <property type="entry name" value="lambda repressor-like DNA-binding domains"/>
    <property type="match status" value="1"/>
</dbReference>
<keyword evidence="3" id="KW-1185">Reference proteome</keyword>
<dbReference type="InterPro" id="IPR001387">
    <property type="entry name" value="Cro/C1-type_HTH"/>
</dbReference>
<dbReference type="EMBL" id="CP017634">
    <property type="protein sequence ID" value="ATW28758.1"/>
    <property type="molecule type" value="Genomic_DNA"/>
</dbReference>
<dbReference type="GO" id="GO:0003677">
    <property type="term" value="F:DNA binding"/>
    <property type="evidence" value="ECO:0007669"/>
    <property type="project" value="InterPro"/>
</dbReference>
<dbReference type="OrthoDB" id="2056359at2"/>
<dbReference type="Proteomes" id="UP000323521">
    <property type="component" value="Chromosome"/>
</dbReference>
<dbReference type="CDD" id="cd00093">
    <property type="entry name" value="HTH_XRE"/>
    <property type="match status" value="1"/>
</dbReference>
<name>A0A3G1L290_FORW1</name>
<dbReference type="InterPro" id="IPR010982">
    <property type="entry name" value="Lambda_DNA-bd_dom_sf"/>
</dbReference>
<dbReference type="KEGG" id="fwa:DCMF_19950"/>
<reference evidence="2 3" key="1">
    <citation type="submission" date="2016-10" db="EMBL/GenBank/DDBJ databases">
        <title>Complete Genome Sequence of Peptococcaceae strain DCMF.</title>
        <authorList>
            <person name="Edwards R.J."/>
            <person name="Holland S.I."/>
            <person name="Deshpande N.P."/>
            <person name="Wong Y.K."/>
            <person name="Ertan H."/>
            <person name="Manefield M."/>
            <person name="Russell T.L."/>
            <person name="Lee M.J."/>
        </authorList>
    </citation>
    <scope>NUCLEOTIDE SEQUENCE [LARGE SCALE GENOMIC DNA]</scope>
    <source>
        <strain evidence="2 3">DCMF</strain>
    </source>
</reference>
<evidence type="ECO:0000259" key="1">
    <source>
        <dbReference type="PROSITE" id="PS50943"/>
    </source>
</evidence>
<protein>
    <submittedName>
        <fullName evidence="2">Transcriptional regulator</fullName>
    </submittedName>
</protein>
<dbReference type="AlphaFoldDB" id="A0A3G1L290"/>
<dbReference type="Pfam" id="PF13560">
    <property type="entry name" value="HTH_31"/>
    <property type="match status" value="1"/>
</dbReference>
<organism evidence="2 3">
    <name type="scientific">Formimonas warabiya</name>
    <dbReference type="NCBI Taxonomy" id="1761012"/>
    <lineage>
        <taxon>Bacteria</taxon>
        <taxon>Bacillati</taxon>
        <taxon>Bacillota</taxon>
        <taxon>Clostridia</taxon>
        <taxon>Eubacteriales</taxon>
        <taxon>Peptococcaceae</taxon>
        <taxon>Candidatus Formimonas</taxon>
    </lineage>
</organism>